<organism evidence="1 2">
    <name type="scientific">Phytophthora megakarya</name>
    <dbReference type="NCBI Taxonomy" id="4795"/>
    <lineage>
        <taxon>Eukaryota</taxon>
        <taxon>Sar</taxon>
        <taxon>Stramenopiles</taxon>
        <taxon>Oomycota</taxon>
        <taxon>Peronosporomycetes</taxon>
        <taxon>Peronosporales</taxon>
        <taxon>Peronosporaceae</taxon>
        <taxon>Phytophthora</taxon>
    </lineage>
</organism>
<dbReference type="STRING" id="4795.A0A225V8S1"/>
<dbReference type="AlphaFoldDB" id="A0A225V8S1"/>
<reference evidence="2" key="1">
    <citation type="submission" date="2017-03" db="EMBL/GenBank/DDBJ databases">
        <title>Phytopthora megakarya and P. palmivora, two closely related causual agents of cacao black pod achieved similar genome size and gene model numbers by different mechanisms.</title>
        <authorList>
            <person name="Ali S."/>
            <person name="Shao J."/>
            <person name="Larry D.J."/>
            <person name="Kronmiller B."/>
            <person name="Shen D."/>
            <person name="Strem M.D."/>
            <person name="Melnick R.L."/>
            <person name="Guiltinan M.J."/>
            <person name="Tyler B.M."/>
            <person name="Meinhardt L.W."/>
            <person name="Bailey B.A."/>
        </authorList>
    </citation>
    <scope>NUCLEOTIDE SEQUENCE [LARGE SCALE GENOMIC DNA]</scope>
    <source>
        <strain evidence="2">zdho120</strain>
    </source>
</reference>
<evidence type="ECO:0000313" key="2">
    <source>
        <dbReference type="Proteomes" id="UP000198211"/>
    </source>
</evidence>
<sequence>MSLRDHKHANTKQAQTPALAVFERYLVSEGTSMVHVGFLIVVDPAKAGVMLVTIMDKFDYYHQVKCWFMDQYPQHFGLVERQFLKQGRTLEQHCIKRESDGFAQKASPCTEDDLKKMMMYLYTNASTLTDYQDADFQCLLWYLLGPASDLTFLSIDAGNVFFIRFIRVKTSEKQALSLFPDEDYATCPLLVLALALITQGAPCTALLNRQPDEVKSASLEVSTSIPLLELLGNPLTPPTQSSASTSSTTKRTYASPFIGIHALVNRLLDRVSRSAEVETSLSSHSFRRGGPQHANASSELTALCILDRGAWNLPTTYKAFAYVFNTPKEDHRVAKVLSGMTPKQAFYTPFAGPV</sequence>
<name>A0A225V8S1_9STRA</name>
<protein>
    <submittedName>
        <fullName evidence="1">Uncharacterized protein</fullName>
    </submittedName>
</protein>
<evidence type="ECO:0000313" key="1">
    <source>
        <dbReference type="EMBL" id="OWZ01504.1"/>
    </source>
</evidence>
<dbReference type="EMBL" id="NBNE01006796">
    <property type="protein sequence ID" value="OWZ01504.1"/>
    <property type="molecule type" value="Genomic_DNA"/>
</dbReference>
<gene>
    <name evidence="1" type="ORF">PHMEG_00027086</name>
</gene>
<dbReference type="Proteomes" id="UP000198211">
    <property type="component" value="Unassembled WGS sequence"/>
</dbReference>
<dbReference type="OrthoDB" id="94779at2759"/>
<accession>A0A225V8S1</accession>
<comment type="caution">
    <text evidence="1">The sequence shown here is derived from an EMBL/GenBank/DDBJ whole genome shotgun (WGS) entry which is preliminary data.</text>
</comment>
<keyword evidence="2" id="KW-1185">Reference proteome</keyword>
<proteinExistence type="predicted"/>